<feature type="transmembrane region" description="Helical" evidence="1">
    <location>
        <begin position="291"/>
        <end position="310"/>
    </location>
</feature>
<dbReference type="AlphaFoldDB" id="A0A0B2BW83"/>
<evidence type="ECO:0008006" key="4">
    <source>
        <dbReference type="Google" id="ProtNLM"/>
    </source>
</evidence>
<keyword evidence="1" id="KW-1133">Transmembrane helix</keyword>
<reference evidence="2 3" key="1">
    <citation type="submission" date="2014-11" db="EMBL/GenBank/DDBJ databases">
        <title>Draft genome sequence of Kirrobacter mercurialis.</title>
        <authorList>
            <person name="Coil D.A."/>
            <person name="Eisen J.A."/>
        </authorList>
    </citation>
    <scope>NUCLEOTIDE SEQUENCE [LARGE SCALE GENOMIC DNA]</scope>
    <source>
        <strain evidence="2 3">Coronado</strain>
    </source>
</reference>
<dbReference type="RefSeq" id="WP_039094637.1">
    <property type="nucleotide sequence ID" value="NZ_JTDN01000001.1"/>
</dbReference>
<feature type="transmembrane region" description="Helical" evidence="1">
    <location>
        <begin position="60"/>
        <end position="79"/>
    </location>
</feature>
<dbReference type="STRING" id="1572751.PK98_04625"/>
<feature type="transmembrane region" description="Helical" evidence="1">
    <location>
        <begin position="143"/>
        <end position="160"/>
    </location>
</feature>
<dbReference type="OrthoDB" id="7993201at2"/>
<feature type="transmembrane region" description="Helical" evidence="1">
    <location>
        <begin position="259"/>
        <end position="279"/>
    </location>
</feature>
<keyword evidence="1" id="KW-0812">Transmembrane</keyword>
<dbReference type="EMBL" id="JTDN01000001">
    <property type="protein sequence ID" value="KHL25878.1"/>
    <property type="molecule type" value="Genomic_DNA"/>
</dbReference>
<proteinExistence type="predicted"/>
<feature type="transmembrane region" description="Helical" evidence="1">
    <location>
        <begin position="180"/>
        <end position="205"/>
    </location>
</feature>
<feature type="transmembrane region" description="Helical" evidence="1">
    <location>
        <begin position="111"/>
        <end position="131"/>
    </location>
</feature>
<sequence>MTRARNIAVLWWLLPFAILVLSALLQVSRGVYFHIFTHDMFVPLEGALHLQHGHLPHRDFVSPLGILYYVIHWVPGLVVPISASTLIYANLLAALLVALVALVLGRQRLPLWLASIVALYLGLVASSPRQIGEAATAISNNASYNRFGWALIGLLAIVAACPRPDPTRRSSLIDGAVTGGLLTALFLIKLTYAGAALGIVLVTLVTVRRLSDWRFPAMLFGLFGSVVLLVELGTGLIHLYLADVRMAASVATDVLRPAFAIRLLFYCATGAVAVLVIGLLNERDQRRHRLWVPRTLLSLAIVLAGVAIGIQNHPELENPLLAIAVLVAGYPALRMMRTPVLQAGEAAAGRLAGLLCATAFVAMAAVSMVQDVAAIGWTAMAPRARGADVAWLAETPIADLALSGSNLPVGPLGTDPAVRNDVALMGVIGEGVALLRPHVQGRHDAVVLPLTFSNPFPLILGLPPVRHEIAWWHAGRTFSQDRKPDPALLLGGVDYVMMPKRYMSYSTVLAFRQAYAPEIARDFRVVDENGSWQLLARRDCRARALC</sequence>
<keyword evidence="1" id="KW-0472">Membrane</keyword>
<feature type="transmembrane region" description="Helical" evidence="1">
    <location>
        <begin position="217"/>
        <end position="239"/>
    </location>
</feature>
<evidence type="ECO:0000256" key="1">
    <source>
        <dbReference type="SAM" id="Phobius"/>
    </source>
</evidence>
<comment type="caution">
    <text evidence="2">The sequence shown here is derived from an EMBL/GenBank/DDBJ whole genome shotgun (WGS) entry which is preliminary data.</text>
</comment>
<keyword evidence="3" id="KW-1185">Reference proteome</keyword>
<name>A0A0B2BW83_9SPHN</name>
<accession>A0A0B2BW83</accession>
<feature type="transmembrane region" description="Helical" evidence="1">
    <location>
        <begin position="86"/>
        <end position="105"/>
    </location>
</feature>
<protein>
    <recommendedName>
        <fullName evidence="4">Glycosyltransferase RgtA/B/C/D-like domain-containing protein</fullName>
    </recommendedName>
</protein>
<organism evidence="2 3">
    <name type="scientific">Croceibacterium mercuriale</name>
    <dbReference type="NCBI Taxonomy" id="1572751"/>
    <lineage>
        <taxon>Bacteria</taxon>
        <taxon>Pseudomonadati</taxon>
        <taxon>Pseudomonadota</taxon>
        <taxon>Alphaproteobacteria</taxon>
        <taxon>Sphingomonadales</taxon>
        <taxon>Erythrobacteraceae</taxon>
        <taxon>Croceibacterium</taxon>
    </lineage>
</organism>
<dbReference type="Proteomes" id="UP000030988">
    <property type="component" value="Unassembled WGS sequence"/>
</dbReference>
<evidence type="ECO:0000313" key="2">
    <source>
        <dbReference type="EMBL" id="KHL25878.1"/>
    </source>
</evidence>
<evidence type="ECO:0000313" key="3">
    <source>
        <dbReference type="Proteomes" id="UP000030988"/>
    </source>
</evidence>
<feature type="transmembrane region" description="Helical" evidence="1">
    <location>
        <begin position="316"/>
        <end position="333"/>
    </location>
</feature>
<feature type="transmembrane region" description="Helical" evidence="1">
    <location>
        <begin position="354"/>
        <end position="377"/>
    </location>
</feature>
<gene>
    <name evidence="2" type="ORF">PK98_04625</name>
</gene>